<dbReference type="GO" id="GO:0003677">
    <property type="term" value="F:DNA binding"/>
    <property type="evidence" value="ECO:0007669"/>
    <property type="project" value="InterPro"/>
</dbReference>
<dbReference type="EMBL" id="CP086136">
    <property type="protein sequence ID" value="UEM11927.1"/>
    <property type="molecule type" value="Genomic_DNA"/>
</dbReference>
<evidence type="ECO:0000313" key="2">
    <source>
        <dbReference type="EMBL" id="MBO1868414.1"/>
    </source>
</evidence>
<accession>A0A939MJ59</accession>
<reference evidence="2" key="1">
    <citation type="submission" date="2021-03" db="EMBL/GenBank/DDBJ databases">
        <title>Whole Genome Sequence of Bradyrhizobium sp. Strain 144S4.</title>
        <authorList>
            <person name="Bromfield E.S.P."/>
            <person name="Cloutier S."/>
        </authorList>
    </citation>
    <scope>NUCLEOTIDE SEQUENCE [LARGE SCALE GENOMIC DNA]</scope>
    <source>
        <strain evidence="2">144S4</strain>
    </source>
</reference>
<protein>
    <submittedName>
        <fullName evidence="2">DUF2312 domain-containing protein</fullName>
    </submittedName>
</protein>
<dbReference type="Pfam" id="PF10073">
    <property type="entry name" value="GapR_DNA-bd"/>
    <property type="match status" value="1"/>
</dbReference>
<proteinExistence type="predicted"/>
<evidence type="ECO:0000259" key="1">
    <source>
        <dbReference type="Pfam" id="PF10073"/>
    </source>
</evidence>
<dbReference type="RefSeq" id="WP_208088891.1">
    <property type="nucleotide sequence ID" value="NZ_CP086136.1"/>
</dbReference>
<organism evidence="2">
    <name type="scientific">Bradyrhizobium barranii subsp. barranii</name>
    <dbReference type="NCBI Taxonomy" id="2823807"/>
    <lineage>
        <taxon>Bacteria</taxon>
        <taxon>Pseudomonadati</taxon>
        <taxon>Pseudomonadota</taxon>
        <taxon>Alphaproteobacteria</taxon>
        <taxon>Hyphomicrobiales</taxon>
        <taxon>Nitrobacteraceae</taxon>
        <taxon>Bradyrhizobium</taxon>
        <taxon>Bradyrhizobium barranii</taxon>
    </lineage>
</organism>
<evidence type="ECO:0000313" key="4">
    <source>
        <dbReference type="Proteomes" id="UP000664702"/>
    </source>
</evidence>
<name>A0A939MJ59_9BRAD</name>
<gene>
    <name evidence="3" type="ORF">J4G43_047055</name>
    <name evidence="2" type="ORF">J4G43_48765</name>
</gene>
<dbReference type="KEGG" id="bban:J4G43_047055"/>
<feature type="domain" description="GapR-like DNA-binding" evidence="1">
    <location>
        <begin position="43"/>
        <end position="85"/>
    </location>
</feature>
<dbReference type="AlphaFoldDB" id="A0A939MJ59"/>
<reference evidence="3 4" key="2">
    <citation type="journal article" date="2022" name="Int. J. Syst. Evol. Microbiol.">
        <title>Strains of Bradyrhizobium barranii sp. nov. associated with legumes native to Canada are symbionts of soybeans and belong to different subspecies (subsp. barranii subsp. nov. and subsp. apii subsp. nov.) and symbiovars (sv. glycinearum and sv. septentrionale).</title>
        <authorList>
            <person name="Bromfield E.S.P."/>
            <person name="Cloutier S."/>
            <person name="Wasai-Hara S."/>
            <person name="Minamisawa K."/>
        </authorList>
    </citation>
    <scope>NUCLEOTIDE SEQUENCE [LARGE SCALE GENOMIC DNA]</scope>
    <source>
        <strain evidence="3 4">144S4</strain>
    </source>
</reference>
<evidence type="ECO:0000313" key="3">
    <source>
        <dbReference type="EMBL" id="UEM11927.1"/>
    </source>
</evidence>
<dbReference type="Proteomes" id="UP000664702">
    <property type="component" value="Chromosome"/>
</dbReference>
<sequence length="122" mass="13553">MAKAANTINDFEPEVVQELLGKIDGYHADLASERGTFMKTCRSIRESISNVYTEAKARGIPEKELRSLVKIRLNEAKNRKIYEELEADQQLTLSMLATAEGVKDLPLWRAAAMMGDASATAH</sequence>
<dbReference type="InterPro" id="IPR046367">
    <property type="entry name" value="GapR-like_DNA-bd"/>
</dbReference>
<dbReference type="EMBL" id="JAGEMI010000001">
    <property type="protein sequence ID" value="MBO1868414.1"/>
    <property type="molecule type" value="Genomic_DNA"/>
</dbReference>